<evidence type="ECO:0000313" key="6">
    <source>
        <dbReference type="EMBL" id="QAT63220.1"/>
    </source>
</evidence>
<keyword evidence="7" id="KW-1185">Reference proteome</keyword>
<keyword evidence="1" id="KW-0805">Transcription regulation</keyword>
<evidence type="ECO:0000256" key="2">
    <source>
        <dbReference type="ARBA" id="ARBA00023125"/>
    </source>
</evidence>
<keyword evidence="2" id="KW-0238">DNA-binding</keyword>
<dbReference type="Pfam" id="PF13545">
    <property type="entry name" value="HTH_Crp_2"/>
    <property type="match status" value="1"/>
</dbReference>
<dbReference type="SUPFAM" id="SSF46785">
    <property type="entry name" value="Winged helix' DNA-binding domain"/>
    <property type="match status" value="1"/>
</dbReference>
<dbReference type="RefSeq" id="WP_071139438.1">
    <property type="nucleotide sequence ID" value="NZ_CP035282.1"/>
</dbReference>
<dbReference type="EMBL" id="CP035282">
    <property type="protein sequence ID" value="QAT63220.1"/>
    <property type="molecule type" value="Genomic_DNA"/>
</dbReference>
<sequence>MKEYLKVLKIVPLFKDINEVEINTMLKCLNAHKKSYKKNEIILMAGQSVTEVGIVLSGCVQIMREDISGNRTILARFEKGNLFAEAFVCSNIKTLPITVSSISESVILFVDYHRIITTCSSACVFHAKLIKNMMAILADKNIMLSGKIEHLSKRTTKEKLLSYLSEQAAIKGNNEFTIPFNRQELADYLCVDRSAMSNELCKLRDEGILSFHRNNFMLYKFR</sequence>
<protein>
    <submittedName>
        <fullName evidence="6">Crp/Fnr family transcriptional regulator</fullName>
    </submittedName>
</protein>
<evidence type="ECO:0000256" key="3">
    <source>
        <dbReference type="ARBA" id="ARBA00023163"/>
    </source>
</evidence>
<feature type="domain" description="HTH crp-type" evidence="5">
    <location>
        <begin position="154"/>
        <end position="222"/>
    </location>
</feature>
<dbReference type="SUPFAM" id="SSF51206">
    <property type="entry name" value="cAMP-binding domain-like"/>
    <property type="match status" value="1"/>
</dbReference>
<dbReference type="PROSITE" id="PS51063">
    <property type="entry name" value="HTH_CRP_2"/>
    <property type="match status" value="1"/>
</dbReference>
<dbReference type="InterPro" id="IPR036390">
    <property type="entry name" value="WH_DNA-bd_sf"/>
</dbReference>
<evidence type="ECO:0000313" key="7">
    <source>
        <dbReference type="Proteomes" id="UP000287969"/>
    </source>
</evidence>
<dbReference type="GO" id="GO:0003677">
    <property type="term" value="F:DNA binding"/>
    <property type="evidence" value="ECO:0007669"/>
    <property type="project" value="UniProtKB-KW"/>
</dbReference>
<dbReference type="CDD" id="cd00038">
    <property type="entry name" value="CAP_ED"/>
    <property type="match status" value="1"/>
</dbReference>
<dbReference type="AlphaFoldDB" id="A0A410QGU2"/>
<evidence type="ECO:0000256" key="1">
    <source>
        <dbReference type="ARBA" id="ARBA00023015"/>
    </source>
</evidence>
<accession>A0A410QGU2</accession>
<dbReference type="InterPro" id="IPR014710">
    <property type="entry name" value="RmlC-like_jellyroll"/>
</dbReference>
<gene>
    <name evidence="6" type="ORF">EQM13_17455</name>
</gene>
<dbReference type="Proteomes" id="UP000287969">
    <property type="component" value="Chromosome"/>
</dbReference>
<keyword evidence="3" id="KW-0804">Transcription</keyword>
<reference evidence="7" key="1">
    <citation type="submission" date="2019-01" db="EMBL/GenBank/DDBJ databases">
        <title>Draft genomes of a novel of Sporanaerobacter strains.</title>
        <authorList>
            <person name="Ma S."/>
        </authorList>
    </citation>
    <scope>NUCLEOTIDE SEQUENCE [LARGE SCALE GENOMIC DNA]</scope>
    <source>
        <strain evidence="7">NJN-17</strain>
    </source>
</reference>
<dbReference type="InterPro" id="IPR000595">
    <property type="entry name" value="cNMP-bd_dom"/>
</dbReference>
<dbReference type="OrthoDB" id="3176638at2"/>
<dbReference type="KEGG" id="spoa:EQM13_17455"/>
<dbReference type="PROSITE" id="PS50042">
    <property type="entry name" value="CNMP_BINDING_3"/>
    <property type="match status" value="1"/>
</dbReference>
<dbReference type="Pfam" id="PF00027">
    <property type="entry name" value="cNMP_binding"/>
    <property type="match status" value="1"/>
</dbReference>
<dbReference type="InterPro" id="IPR018490">
    <property type="entry name" value="cNMP-bd_dom_sf"/>
</dbReference>
<proteinExistence type="predicted"/>
<feature type="domain" description="Cyclic nucleotide-binding" evidence="4">
    <location>
        <begin position="13"/>
        <end position="111"/>
    </location>
</feature>
<dbReference type="Gene3D" id="2.60.120.10">
    <property type="entry name" value="Jelly Rolls"/>
    <property type="match status" value="1"/>
</dbReference>
<dbReference type="InterPro" id="IPR012318">
    <property type="entry name" value="HTH_CRP"/>
</dbReference>
<evidence type="ECO:0000259" key="5">
    <source>
        <dbReference type="PROSITE" id="PS51063"/>
    </source>
</evidence>
<organism evidence="6 7">
    <name type="scientific">Acidilutibacter cellobiosedens</name>
    <dbReference type="NCBI Taxonomy" id="2507161"/>
    <lineage>
        <taxon>Bacteria</taxon>
        <taxon>Bacillati</taxon>
        <taxon>Bacillota</taxon>
        <taxon>Tissierellia</taxon>
        <taxon>Tissierellales</taxon>
        <taxon>Acidilutibacteraceae</taxon>
        <taxon>Acidilutibacter</taxon>
    </lineage>
</organism>
<dbReference type="GO" id="GO:0006355">
    <property type="term" value="P:regulation of DNA-templated transcription"/>
    <property type="evidence" value="ECO:0007669"/>
    <property type="project" value="InterPro"/>
</dbReference>
<name>A0A410QGU2_9FIRM</name>
<evidence type="ECO:0000259" key="4">
    <source>
        <dbReference type="PROSITE" id="PS50042"/>
    </source>
</evidence>
<dbReference type="SMART" id="SM00100">
    <property type="entry name" value="cNMP"/>
    <property type="match status" value="1"/>
</dbReference>